<dbReference type="EMBL" id="ML120454">
    <property type="protein sequence ID" value="RPA93377.1"/>
    <property type="molecule type" value="Genomic_DNA"/>
</dbReference>
<protein>
    <submittedName>
        <fullName evidence="2">Uncharacterized protein</fullName>
    </submittedName>
</protein>
<keyword evidence="1" id="KW-0175">Coiled coil</keyword>
<organism evidence="2 3">
    <name type="scientific">Choiromyces venosus 120613-1</name>
    <dbReference type="NCBI Taxonomy" id="1336337"/>
    <lineage>
        <taxon>Eukaryota</taxon>
        <taxon>Fungi</taxon>
        <taxon>Dikarya</taxon>
        <taxon>Ascomycota</taxon>
        <taxon>Pezizomycotina</taxon>
        <taxon>Pezizomycetes</taxon>
        <taxon>Pezizales</taxon>
        <taxon>Tuberaceae</taxon>
        <taxon>Choiromyces</taxon>
    </lineage>
</organism>
<evidence type="ECO:0000313" key="3">
    <source>
        <dbReference type="Proteomes" id="UP000276215"/>
    </source>
</evidence>
<name>A0A3N4J7V7_9PEZI</name>
<dbReference type="OrthoDB" id="5484173at2759"/>
<evidence type="ECO:0000313" key="2">
    <source>
        <dbReference type="EMBL" id="RPA93377.1"/>
    </source>
</evidence>
<evidence type="ECO:0000256" key="1">
    <source>
        <dbReference type="SAM" id="Coils"/>
    </source>
</evidence>
<accession>A0A3N4J7V7</accession>
<gene>
    <name evidence="2" type="ORF">L873DRAFT_1793708</name>
</gene>
<dbReference type="AlphaFoldDB" id="A0A3N4J7V7"/>
<proteinExistence type="predicted"/>
<feature type="coiled-coil region" evidence="1">
    <location>
        <begin position="98"/>
        <end position="138"/>
    </location>
</feature>
<keyword evidence="3" id="KW-1185">Reference proteome</keyword>
<reference evidence="2 3" key="1">
    <citation type="journal article" date="2018" name="Nat. Ecol. Evol.">
        <title>Pezizomycetes genomes reveal the molecular basis of ectomycorrhizal truffle lifestyle.</title>
        <authorList>
            <person name="Murat C."/>
            <person name="Payen T."/>
            <person name="Noel B."/>
            <person name="Kuo A."/>
            <person name="Morin E."/>
            <person name="Chen J."/>
            <person name="Kohler A."/>
            <person name="Krizsan K."/>
            <person name="Balestrini R."/>
            <person name="Da Silva C."/>
            <person name="Montanini B."/>
            <person name="Hainaut M."/>
            <person name="Levati E."/>
            <person name="Barry K.W."/>
            <person name="Belfiori B."/>
            <person name="Cichocki N."/>
            <person name="Clum A."/>
            <person name="Dockter R.B."/>
            <person name="Fauchery L."/>
            <person name="Guy J."/>
            <person name="Iotti M."/>
            <person name="Le Tacon F."/>
            <person name="Lindquist E.A."/>
            <person name="Lipzen A."/>
            <person name="Malagnac F."/>
            <person name="Mello A."/>
            <person name="Molinier V."/>
            <person name="Miyauchi S."/>
            <person name="Poulain J."/>
            <person name="Riccioni C."/>
            <person name="Rubini A."/>
            <person name="Sitrit Y."/>
            <person name="Splivallo R."/>
            <person name="Traeger S."/>
            <person name="Wang M."/>
            <person name="Zifcakova L."/>
            <person name="Wipf D."/>
            <person name="Zambonelli A."/>
            <person name="Paolocci F."/>
            <person name="Nowrousian M."/>
            <person name="Ottonello S."/>
            <person name="Baldrian P."/>
            <person name="Spatafora J.W."/>
            <person name="Henrissat B."/>
            <person name="Nagy L.G."/>
            <person name="Aury J.M."/>
            <person name="Wincker P."/>
            <person name="Grigoriev I.V."/>
            <person name="Bonfante P."/>
            <person name="Martin F.M."/>
        </authorList>
    </citation>
    <scope>NUCLEOTIDE SEQUENCE [LARGE SCALE GENOMIC DNA]</scope>
    <source>
        <strain evidence="2 3">120613-1</strain>
    </source>
</reference>
<dbReference type="STRING" id="1336337.A0A3N4J7V7"/>
<dbReference type="Proteomes" id="UP000276215">
    <property type="component" value="Unassembled WGS sequence"/>
</dbReference>
<sequence length="299" mass="34120">MYPTTLFLPLLSRQHRYRTAIPTLQHPPAKPGLPPPTAMQAVISCQVTKCPDSEQEKKDAVNGLTKVLTEVTKKRFGSRVNVKFAYVKPGGGSILASIEQMRKESDKMFKRLKRLKRLEKKLAEVQKESNKLAEAQKEFDKKFETFKLTMQPLEAIAIAIRGRFFSKYKKQTGMTPGHHDAIKRGHIAAHHGDVITDTPLVTSGRVKDTDIYRSPSWISPEQAEPYFNSKIMVEMINKRATMRADFRPGSKPWDVGRQEAFEKVLSFWNNDGSEERRKFEDIDGDGLQEERKWLSIACA</sequence>